<gene>
    <name evidence="1" type="ORF">DGAL_LOCUS5868</name>
</gene>
<keyword evidence="2" id="KW-1185">Reference proteome</keyword>
<accession>A0A8J2RKP2</accession>
<evidence type="ECO:0000313" key="2">
    <source>
        <dbReference type="Proteomes" id="UP000789390"/>
    </source>
</evidence>
<dbReference type="AlphaFoldDB" id="A0A8J2RKP2"/>
<reference evidence="1" key="1">
    <citation type="submission" date="2021-11" db="EMBL/GenBank/DDBJ databases">
        <authorList>
            <person name="Schell T."/>
        </authorList>
    </citation>
    <scope>NUCLEOTIDE SEQUENCE</scope>
    <source>
        <strain evidence="1">M5</strain>
    </source>
</reference>
<sequence>MKIASASSRFRDQLGMGDAALPIIPHSLNTLSRQGFHCHGQHHSPVTATEASRRYYNSFRLSVSISAHTLNNNVSIIMDTACERKVYDIDTTIVVNFGDGSVKQERYTTKAISYEGYLDSGNTTLRRTSSIAILKYFTTTLS</sequence>
<dbReference type="EMBL" id="CAKKLH010000108">
    <property type="protein sequence ID" value="CAH0103304.1"/>
    <property type="molecule type" value="Genomic_DNA"/>
</dbReference>
<evidence type="ECO:0000313" key="1">
    <source>
        <dbReference type="EMBL" id="CAH0103304.1"/>
    </source>
</evidence>
<dbReference type="Proteomes" id="UP000789390">
    <property type="component" value="Unassembled WGS sequence"/>
</dbReference>
<comment type="caution">
    <text evidence="1">The sequence shown here is derived from an EMBL/GenBank/DDBJ whole genome shotgun (WGS) entry which is preliminary data.</text>
</comment>
<name>A0A8J2RKP2_9CRUS</name>
<proteinExistence type="predicted"/>
<organism evidence="1 2">
    <name type="scientific">Daphnia galeata</name>
    <dbReference type="NCBI Taxonomy" id="27404"/>
    <lineage>
        <taxon>Eukaryota</taxon>
        <taxon>Metazoa</taxon>
        <taxon>Ecdysozoa</taxon>
        <taxon>Arthropoda</taxon>
        <taxon>Crustacea</taxon>
        <taxon>Branchiopoda</taxon>
        <taxon>Diplostraca</taxon>
        <taxon>Cladocera</taxon>
        <taxon>Anomopoda</taxon>
        <taxon>Daphniidae</taxon>
        <taxon>Daphnia</taxon>
    </lineage>
</organism>
<protein>
    <submittedName>
        <fullName evidence="1">Uncharacterized protein</fullName>
    </submittedName>
</protein>